<gene>
    <name evidence="1" type="ORF">TM448A01898_0010</name>
    <name evidence="2" type="ORF">TM448B01885_0016</name>
</gene>
<sequence length="82" mass="9974">MEFNFIKKEQIKRISRKYNWELIFKEIESVDSKQCLQVSEFGDKKKESFAQALRYELKHRKLNDQYRVMIRADTVIVSKVEN</sequence>
<evidence type="ECO:0000313" key="2">
    <source>
        <dbReference type="EMBL" id="QJI00246.1"/>
    </source>
</evidence>
<accession>A0A6H1ZS80</accession>
<dbReference type="EMBL" id="MT144838">
    <property type="protein sequence ID" value="QJI00246.1"/>
    <property type="molecule type" value="Genomic_DNA"/>
</dbReference>
<name>A0A6H1ZS80_9ZZZZ</name>
<evidence type="ECO:0000313" key="1">
    <source>
        <dbReference type="EMBL" id="QJA50796.1"/>
    </source>
</evidence>
<dbReference type="EMBL" id="MT144218">
    <property type="protein sequence ID" value="QJA50796.1"/>
    <property type="molecule type" value="Genomic_DNA"/>
</dbReference>
<organism evidence="1">
    <name type="scientific">viral metagenome</name>
    <dbReference type="NCBI Taxonomy" id="1070528"/>
    <lineage>
        <taxon>unclassified sequences</taxon>
        <taxon>metagenomes</taxon>
        <taxon>organismal metagenomes</taxon>
    </lineage>
</organism>
<dbReference type="AlphaFoldDB" id="A0A6H1ZS80"/>
<proteinExistence type="predicted"/>
<protein>
    <submittedName>
        <fullName evidence="1">Uncharacterized protein</fullName>
    </submittedName>
</protein>
<reference evidence="1" key="1">
    <citation type="submission" date="2020-03" db="EMBL/GenBank/DDBJ databases">
        <title>The deep terrestrial virosphere.</title>
        <authorList>
            <person name="Holmfeldt K."/>
            <person name="Nilsson E."/>
            <person name="Simone D."/>
            <person name="Lopez-Fernandez M."/>
            <person name="Wu X."/>
            <person name="de Brujin I."/>
            <person name="Lundin D."/>
            <person name="Andersson A."/>
            <person name="Bertilsson S."/>
            <person name="Dopson M."/>
        </authorList>
    </citation>
    <scope>NUCLEOTIDE SEQUENCE</scope>
    <source>
        <strain evidence="1">TM448A01898</strain>
        <strain evidence="2">TM448B01885</strain>
    </source>
</reference>